<proteinExistence type="predicted"/>
<dbReference type="Proteomes" id="UP000198981">
    <property type="component" value="Unassembled WGS sequence"/>
</dbReference>
<dbReference type="AlphaFoldDB" id="A0A1G4YU20"/>
<gene>
    <name evidence="1" type="ORF">SAMN03159343_3520</name>
</gene>
<dbReference type="STRING" id="1960309.SAMN03159343_3520"/>
<dbReference type="EMBL" id="FMUH01000006">
    <property type="protein sequence ID" value="SCX56855.1"/>
    <property type="molecule type" value="Genomic_DNA"/>
</dbReference>
<dbReference type="RefSeq" id="WP_092806735.1">
    <property type="nucleotide sequence ID" value="NZ_FMUH01000006.1"/>
</dbReference>
<evidence type="ECO:0000313" key="1">
    <source>
        <dbReference type="EMBL" id="SCX56855.1"/>
    </source>
</evidence>
<protein>
    <recommendedName>
        <fullName evidence="3">Transcriptional regulator, AbiEi antitoxin, Type IV TA system</fullName>
    </recommendedName>
</protein>
<dbReference type="OrthoDB" id="5181611at2"/>
<evidence type="ECO:0008006" key="3">
    <source>
        <dbReference type="Google" id="ProtNLM"/>
    </source>
</evidence>
<organism evidence="1 2">
    <name type="scientific">Klenkia marina</name>
    <dbReference type="NCBI Taxonomy" id="1960309"/>
    <lineage>
        <taxon>Bacteria</taxon>
        <taxon>Bacillati</taxon>
        <taxon>Actinomycetota</taxon>
        <taxon>Actinomycetes</taxon>
        <taxon>Geodermatophilales</taxon>
        <taxon>Geodermatophilaceae</taxon>
        <taxon>Klenkia</taxon>
    </lineage>
</organism>
<keyword evidence="2" id="KW-1185">Reference proteome</keyword>
<sequence>MVEHPTAYSRRSALAAGWTWRTVQADGVRVGRGAWLSRSVDPTLLNACRAWATVLPATATFGLQTAAALHGAPVVRTPTRPQVVVLPGTAPPRHRGLVAVSRDLTPSDVVVLVDRVTRAPLLRVTSGARTWLDLAATTPDDELVAIGDALLRSGRMTAEQLTDLLARSDRVRGVRRARHRAPQLDGRAMSRPESLIRVWLLDSDLPDPEIQPAVLDRNGDEVAHNDLGWRRYRVRVEYEGDGHRSPEQFGRDVDRYTNMAADGELVLRFAKQHLHRRTDVVDRCRRALLSRGWTPDAP</sequence>
<evidence type="ECO:0000313" key="2">
    <source>
        <dbReference type="Proteomes" id="UP000198981"/>
    </source>
</evidence>
<accession>A0A1G4YU20</accession>
<reference evidence="2" key="1">
    <citation type="submission" date="2016-10" db="EMBL/GenBank/DDBJ databases">
        <authorList>
            <person name="Varghese N."/>
            <person name="Submissions S."/>
        </authorList>
    </citation>
    <scope>NUCLEOTIDE SEQUENCE [LARGE SCALE GENOMIC DNA]</scope>
    <source>
        <strain evidence="2">DSM 45722</strain>
    </source>
</reference>
<name>A0A1G4YU20_9ACTN</name>